<name>A0A554MXQ8_9EURY</name>
<keyword evidence="2" id="KW-0812">Transmembrane</keyword>
<dbReference type="OrthoDB" id="156475at2157"/>
<keyword evidence="2" id="KW-0472">Membrane</keyword>
<evidence type="ECO:0000256" key="1">
    <source>
        <dbReference type="SAM" id="MobiDB-lite"/>
    </source>
</evidence>
<accession>A0A554MXQ8</accession>
<feature type="transmembrane region" description="Helical" evidence="2">
    <location>
        <begin position="151"/>
        <end position="174"/>
    </location>
</feature>
<dbReference type="RefSeq" id="WP_144263068.1">
    <property type="nucleotide sequence ID" value="NZ_QMDX01000012.1"/>
</dbReference>
<gene>
    <name evidence="3" type="ORF">DP107_15590</name>
</gene>
<feature type="transmembrane region" description="Helical" evidence="2">
    <location>
        <begin position="56"/>
        <end position="80"/>
    </location>
</feature>
<keyword evidence="2" id="KW-1133">Transmembrane helix</keyword>
<evidence type="ECO:0000313" key="3">
    <source>
        <dbReference type="EMBL" id="TSD09560.1"/>
    </source>
</evidence>
<dbReference type="AlphaFoldDB" id="A0A554MXQ8"/>
<feature type="transmembrane region" description="Helical" evidence="2">
    <location>
        <begin position="122"/>
        <end position="144"/>
    </location>
</feature>
<feature type="transmembrane region" description="Helical" evidence="2">
    <location>
        <begin position="219"/>
        <end position="240"/>
    </location>
</feature>
<sequence length="265" mass="28478">MATEEPDGVIDGIRLDVRRLHETWMELLFPRQRGAQHSVLGKWKPSTTGDKVKYNLWAAIGTPLVLVLYPLMLVGLLVRFYSQRFDSLATRIGLGGTVLVMTVIWGALTALVRVYGGYGTPGFVAVLVASVTAVVSSGLAFLFWAKGGRAATILAAYPFGVTALVLPPVVAAFYSETVGAIVFTQSRQIAIVLLNRLFQPIGLRDLLTSTFQLQGIAFVIMWFAIAVPVGWLLGLLVSLANLTRPTDEDEEGGGPNTGGAEATDD</sequence>
<dbReference type="EMBL" id="QMDX01000012">
    <property type="protein sequence ID" value="TSD09560.1"/>
    <property type="molecule type" value="Genomic_DNA"/>
</dbReference>
<dbReference type="InParanoid" id="A0A554MXQ8"/>
<keyword evidence="4" id="KW-1185">Reference proteome</keyword>
<evidence type="ECO:0000313" key="4">
    <source>
        <dbReference type="Proteomes" id="UP000319894"/>
    </source>
</evidence>
<dbReference type="Proteomes" id="UP000319894">
    <property type="component" value="Unassembled WGS sequence"/>
</dbReference>
<feature type="transmembrane region" description="Helical" evidence="2">
    <location>
        <begin position="92"/>
        <end position="116"/>
    </location>
</feature>
<evidence type="ECO:0000256" key="2">
    <source>
        <dbReference type="SAM" id="Phobius"/>
    </source>
</evidence>
<comment type="caution">
    <text evidence="3">The sequence shown here is derived from an EMBL/GenBank/DDBJ whole genome shotgun (WGS) entry which is preliminary data.</text>
</comment>
<organism evidence="3 4">
    <name type="scientific">Haloglomus irregulare</name>
    <dbReference type="NCBI Taxonomy" id="2234134"/>
    <lineage>
        <taxon>Archaea</taxon>
        <taxon>Methanobacteriati</taxon>
        <taxon>Methanobacteriota</taxon>
        <taxon>Stenosarchaea group</taxon>
        <taxon>Halobacteria</taxon>
        <taxon>Halobacteriales</taxon>
        <taxon>Natronomonadaceae</taxon>
        <taxon>Haloglomus</taxon>
    </lineage>
</organism>
<feature type="region of interest" description="Disordered" evidence="1">
    <location>
        <begin position="245"/>
        <end position="265"/>
    </location>
</feature>
<proteinExistence type="predicted"/>
<protein>
    <submittedName>
        <fullName evidence="3">Uncharacterized protein</fullName>
    </submittedName>
</protein>
<reference evidence="3 4" key="1">
    <citation type="submission" date="2018-06" db="EMBL/GenBank/DDBJ databases">
        <title>Natronomonas sp. F16-60 a new haloarchaeon isolated from a solar saltern of Isla Cristina, Huelva, Spain.</title>
        <authorList>
            <person name="Duran-Viseras A."/>
            <person name="Sanchez-Porro C."/>
            <person name="Ventosa A."/>
        </authorList>
    </citation>
    <scope>NUCLEOTIDE SEQUENCE [LARGE SCALE GENOMIC DNA]</scope>
    <source>
        <strain evidence="3 4">F16-60</strain>
    </source>
</reference>